<dbReference type="Gene3D" id="1.25.40.20">
    <property type="entry name" value="Ankyrin repeat-containing domain"/>
    <property type="match status" value="1"/>
</dbReference>
<feature type="transmembrane region" description="Helical" evidence="8">
    <location>
        <begin position="564"/>
        <end position="586"/>
    </location>
</feature>
<dbReference type="SMART" id="SM00248">
    <property type="entry name" value="ANK"/>
    <property type="match status" value="7"/>
</dbReference>
<gene>
    <name evidence="10" type="ORF">D8674_040469</name>
</gene>
<dbReference type="OrthoDB" id="10040922at2759"/>
<keyword evidence="6 8" id="KW-0472">Membrane</keyword>
<evidence type="ECO:0000256" key="7">
    <source>
        <dbReference type="PROSITE-ProRule" id="PRU00023"/>
    </source>
</evidence>
<evidence type="ECO:0000256" key="2">
    <source>
        <dbReference type="ARBA" id="ARBA00022692"/>
    </source>
</evidence>
<evidence type="ECO:0000256" key="8">
    <source>
        <dbReference type="SAM" id="Phobius"/>
    </source>
</evidence>
<accession>A0A5N5FP20</accession>
<feature type="repeat" description="ANK" evidence="7">
    <location>
        <begin position="76"/>
        <end position="108"/>
    </location>
</feature>
<keyword evidence="11" id="KW-1185">Reference proteome</keyword>
<keyword evidence="5 7" id="KW-0040">ANK repeat</keyword>
<evidence type="ECO:0000313" key="11">
    <source>
        <dbReference type="Proteomes" id="UP000327157"/>
    </source>
</evidence>
<dbReference type="PANTHER" id="PTHR24186:SF50">
    <property type="entry name" value="ANKYRIN REPEAT-CONTAINING PROTEIN ITN1-LIKE ISOFORM X1"/>
    <property type="match status" value="1"/>
</dbReference>
<evidence type="ECO:0000256" key="5">
    <source>
        <dbReference type="ARBA" id="ARBA00023043"/>
    </source>
</evidence>
<reference evidence="10 11" key="2">
    <citation type="submission" date="2019-11" db="EMBL/GenBank/DDBJ databases">
        <title>A de novo genome assembly of a pear dwarfing rootstock.</title>
        <authorList>
            <person name="Wang F."/>
            <person name="Wang J."/>
            <person name="Li S."/>
            <person name="Zhang Y."/>
            <person name="Fang M."/>
            <person name="Ma L."/>
            <person name="Zhao Y."/>
            <person name="Jiang S."/>
        </authorList>
    </citation>
    <scope>NUCLEOTIDE SEQUENCE [LARGE SCALE GENOMIC DNA]</scope>
    <source>
        <strain evidence="10">S2</strain>
        <tissue evidence="10">Leaf</tissue>
    </source>
</reference>
<evidence type="ECO:0000256" key="4">
    <source>
        <dbReference type="ARBA" id="ARBA00022989"/>
    </source>
</evidence>
<evidence type="ECO:0000256" key="1">
    <source>
        <dbReference type="ARBA" id="ARBA00004141"/>
    </source>
</evidence>
<protein>
    <submittedName>
        <fullName evidence="10">Ankyrin repeat-containing protein</fullName>
    </submittedName>
</protein>
<reference evidence="10 11" key="1">
    <citation type="submission" date="2019-09" db="EMBL/GenBank/DDBJ databases">
        <authorList>
            <person name="Ou C."/>
        </authorList>
    </citation>
    <scope>NUCLEOTIDE SEQUENCE [LARGE SCALE GENOMIC DNA]</scope>
    <source>
        <strain evidence="10">S2</strain>
        <tissue evidence="10">Leaf</tissue>
    </source>
</reference>
<feature type="transmembrane region" description="Helical" evidence="8">
    <location>
        <begin position="502"/>
        <end position="525"/>
    </location>
</feature>
<dbReference type="SUPFAM" id="SSF48403">
    <property type="entry name" value="Ankyrin repeat"/>
    <property type="match status" value="1"/>
</dbReference>
<proteinExistence type="predicted"/>
<dbReference type="InterPro" id="IPR036770">
    <property type="entry name" value="Ankyrin_rpt-contain_sf"/>
</dbReference>
<keyword evidence="4 8" id="KW-1133">Transmembrane helix</keyword>
<dbReference type="PANTHER" id="PTHR24186">
    <property type="entry name" value="PROTEIN PHOSPHATASE 1 REGULATORY SUBUNIT"/>
    <property type="match status" value="1"/>
</dbReference>
<name>A0A5N5FP20_9ROSA</name>
<dbReference type="AlphaFoldDB" id="A0A5N5FP20"/>
<dbReference type="PROSITE" id="PS50088">
    <property type="entry name" value="ANK_REPEAT"/>
    <property type="match status" value="2"/>
</dbReference>
<dbReference type="InterPro" id="IPR026961">
    <property type="entry name" value="PGG_dom"/>
</dbReference>
<evidence type="ECO:0000256" key="6">
    <source>
        <dbReference type="ARBA" id="ARBA00023136"/>
    </source>
</evidence>
<dbReference type="Pfam" id="PF12796">
    <property type="entry name" value="Ank_2"/>
    <property type="match status" value="2"/>
</dbReference>
<dbReference type="Pfam" id="PF00023">
    <property type="entry name" value="Ank"/>
    <property type="match status" value="2"/>
</dbReference>
<dbReference type="Pfam" id="PF13962">
    <property type="entry name" value="PGG"/>
    <property type="match status" value="1"/>
</dbReference>
<dbReference type="InterPro" id="IPR002110">
    <property type="entry name" value="Ankyrin_rpt"/>
</dbReference>
<comment type="caution">
    <text evidence="10">The sequence shown here is derived from an EMBL/GenBank/DDBJ whole genome shotgun (WGS) entry which is preliminary data.</text>
</comment>
<evidence type="ECO:0000313" key="10">
    <source>
        <dbReference type="EMBL" id="KAB2604876.1"/>
    </source>
</evidence>
<dbReference type="EMBL" id="SMOL01000574">
    <property type="protein sequence ID" value="KAB2604876.1"/>
    <property type="molecule type" value="Genomic_DNA"/>
</dbReference>
<dbReference type="Proteomes" id="UP000327157">
    <property type="component" value="Unassembled WGS sequence"/>
</dbReference>
<organism evidence="10 11">
    <name type="scientific">Pyrus ussuriensis x Pyrus communis</name>
    <dbReference type="NCBI Taxonomy" id="2448454"/>
    <lineage>
        <taxon>Eukaryota</taxon>
        <taxon>Viridiplantae</taxon>
        <taxon>Streptophyta</taxon>
        <taxon>Embryophyta</taxon>
        <taxon>Tracheophyta</taxon>
        <taxon>Spermatophyta</taxon>
        <taxon>Magnoliopsida</taxon>
        <taxon>eudicotyledons</taxon>
        <taxon>Gunneridae</taxon>
        <taxon>Pentapetalae</taxon>
        <taxon>rosids</taxon>
        <taxon>fabids</taxon>
        <taxon>Rosales</taxon>
        <taxon>Rosaceae</taxon>
        <taxon>Amygdaloideae</taxon>
        <taxon>Maleae</taxon>
        <taxon>Pyrus</taxon>
    </lineage>
</organism>
<dbReference type="PROSITE" id="PS50297">
    <property type="entry name" value="ANK_REP_REGION"/>
    <property type="match status" value="2"/>
</dbReference>
<keyword evidence="2 8" id="KW-0812">Transmembrane</keyword>
<feature type="transmembrane region" description="Helical" evidence="8">
    <location>
        <begin position="537"/>
        <end position="558"/>
    </location>
</feature>
<feature type="repeat" description="ANK" evidence="7">
    <location>
        <begin position="239"/>
        <end position="271"/>
    </location>
</feature>
<comment type="subcellular location">
    <subcellularLocation>
        <location evidence="1">Membrane</location>
        <topology evidence="1">Multi-pass membrane protein</topology>
    </subcellularLocation>
</comment>
<keyword evidence="3" id="KW-0677">Repeat</keyword>
<sequence>MDPFLYEAATSGDVGFLRDKINSKNGGVSSIDLLLHQKTPKDNNILHISAESKQIDFFKNVDPDRYGQLFWAPNKKGNTPLHVASRVGCVEIVNLLIQNATTASALSLEGADEESGLVPPADKGDLIGRQQLLRMTNLQKDTAMHVAVRSGHHQVVLLLMESDPQLCCFTNSANESPLFLATLHWFPPIACSILNQCPISPSFQGTNGLTSLHVAAARTGLVKIMVSKNPGMMKEVDTLGWTPLHYAALWGNSGTVSILLQADSSASYILDKSGLSALHVAAYAGHTSIMEEVIRCRPDTCDLLNHKGQTVLHAAVLGGQTSVVEYILKTPKFAGLIDEADADGNTPLHLSAIYKEDGLREILTNDPRVNKSALNDKLYTAFDILLQDHDNFTQVFDTSIDPRSELIGPVKSIGMPFLQEQILHHIIELEPTDKERSSEPAIADKKEKPLEDTDEELWKKFDTNLLIATLIATVTFTAAFTMPGGLKDDGTPVLQDKASFQVFLLFDSLSFILSIFVVLVHLITANLAINLQGVRPILIHYSVVGMNIAFASALFAMLPKGTRWLGILACVTCGFICLVATLMYYLQKRRREKIIKWMSYMTRTSARTR</sequence>
<evidence type="ECO:0000259" key="9">
    <source>
        <dbReference type="Pfam" id="PF13962"/>
    </source>
</evidence>
<evidence type="ECO:0000256" key="3">
    <source>
        <dbReference type="ARBA" id="ARBA00022737"/>
    </source>
</evidence>
<dbReference type="GO" id="GO:0005886">
    <property type="term" value="C:plasma membrane"/>
    <property type="evidence" value="ECO:0007669"/>
    <property type="project" value="TreeGrafter"/>
</dbReference>
<feature type="domain" description="PGG" evidence="9">
    <location>
        <begin position="455"/>
        <end position="556"/>
    </location>
</feature>